<protein>
    <submittedName>
        <fullName evidence="1">Uncharacterized protein</fullName>
    </submittedName>
</protein>
<accession>A0ACB9QB96</accession>
<name>A0ACB9QB96_9MYRT</name>
<dbReference type="EMBL" id="CM042885">
    <property type="protein sequence ID" value="KAI4363641.1"/>
    <property type="molecule type" value="Genomic_DNA"/>
</dbReference>
<gene>
    <name evidence="1" type="ORF">MLD38_019832</name>
</gene>
<organism evidence="1 2">
    <name type="scientific">Melastoma candidum</name>
    <dbReference type="NCBI Taxonomy" id="119954"/>
    <lineage>
        <taxon>Eukaryota</taxon>
        <taxon>Viridiplantae</taxon>
        <taxon>Streptophyta</taxon>
        <taxon>Embryophyta</taxon>
        <taxon>Tracheophyta</taxon>
        <taxon>Spermatophyta</taxon>
        <taxon>Magnoliopsida</taxon>
        <taxon>eudicotyledons</taxon>
        <taxon>Gunneridae</taxon>
        <taxon>Pentapetalae</taxon>
        <taxon>rosids</taxon>
        <taxon>malvids</taxon>
        <taxon>Myrtales</taxon>
        <taxon>Melastomataceae</taxon>
        <taxon>Melastomatoideae</taxon>
        <taxon>Melastomateae</taxon>
        <taxon>Melastoma</taxon>
    </lineage>
</organism>
<reference evidence="2" key="1">
    <citation type="journal article" date="2023" name="Front. Plant Sci.">
        <title>Chromosomal-level genome assembly of Melastoma candidum provides insights into trichome evolution.</title>
        <authorList>
            <person name="Zhong Y."/>
            <person name="Wu W."/>
            <person name="Sun C."/>
            <person name="Zou P."/>
            <person name="Liu Y."/>
            <person name="Dai S."/>
            <person name="Zhou R."/>
        </authorList>
    </citation>
    <scope>NUCLEOTIDE SEQUENCE [LARGE SCALE GENOMIC DNA]</scope>
</reference>
<sequence>MSNLVSHIKHPAAPLTRERHVSCMVTKAEQSSERQQAGGGGEICGFVIWQGNHQPSLPRNLPPWNNRGKGAFCLPLGLF</sequence>
<keyword evidence="2" id="KW-1185">Reference proteome</keyword>
<comment type="caution">
    <text evidence="1">The sequence shown here is derived from an EMBL/GenBank/DDBJ whole genome shotgun (WGS) entry which is preliminary data.</text>
</comment>
<dbReference type="Proteomes" id="UP001057402">
    <property type="component" value="Chromosome 6"/>
</dbReference>
<evidence type="ECO:0000313" key="1">
    <source>
        <dbReference type="EMBL" id="KAI4363641.1"/>
    </source>
</evidence>
<evidence type="ECO:0000313" key="2">
    <source>
        <dbReference type="Proteomes" id="UP001057402"/>
    </source>
</evidence>
<proteinExistence type="predicted"/>